<sequence length="265" mass="29873">MRSDESRVVHNNHNNNCSQVNSSHSNHTKSVDSESLIATGTIISPSGVPMAAAVRMKSPKERVEIEIPETFGTRCHSQDYDECGGIGGDRFHGGYCRTFLAFVFVLISMISNLFVLAIVHERVPRQAPPLPDLGFDLLPRADKALDVSEYIIVFYSTSILLLLFLHRYRQIIFRRIAVMMGILYLFRAICMISTVFPLANDRYYCSPQLFNHSDGEKANVTTGEYISEIFKRALRMFLGFGLSINGRHTYCGDYLYSGHTVTLTI</sequence>
<feature type="transmembrane region" description="Helical" evidence="2">
    <location>
        <begin position="177"/>
        <end position="199"/>
    </location>
</feature>
<organism evidence="3 4">
    <name type="scientific">Dinothrombium tinctorium</name>
    <dbReference type="NCBI Taxonomy" id="1965070"/>
    <lineage>
        <taxon>Eukaryota</taxon>
        <taxon>Metazoa</taxon>
        <taxon>Ecdysozoa</taxon>
        <taxon>Arthropoda</taxon>
        <taxon>Chelicerata</taxon>
        <taxon>Arachnida</taxon>
        <taxon>Acari</taxon>
        <taxon>Acariformes</taxon>
        <taxon>Trombidiformes</taxon>
        <taxon>Prostigmata</taxon>
        <taxon>Anystina</taxon>
        <taxon>Parasitengona</taxon>
        <taxon>Trombidioidea</taxon>
        <taxon>Trombidiidae</taxon>
        <taxon>Dinothrombium</taxon>
    </lineage>
</organism>
<dbReference type="EMBL" id="NCKU01003263">
    <property type="protein sequence ID" value="RWS07865.1"/>
    <property type="molecule type" value="Genomic_DNA"/>
</dbReference>
<evidence type="ECO:0000256" key="2">
    <source>
        <dbReference type="SAM" id="Phobius"/>
    </source>
</evidence>
<feature type="transmembrane region" description="Helical" evidence="2">
    <location>
        <begin position="147"/>
        <end position="165"/>
    </location>
</feature>
<dbReference type="Proteomes" id="UP000285301">
    <property type="component" value="Unassembled WGS sequence"/>
</dbReference>
<evidence type="ECO:0000256" key="1">
    <source>
        <dbReference type="SAM" id="MobiDB-lite"/>
    </source>
</evidence>
<comment type="caution">
    <text evidence="3">The sequence shown here is derived from an EMBL/GenBank/DDBJ whole genome shotgun (WGS) entry which is preliminary data.</text>
</comment>
<accession>A0A3S3PTD5</accession>
<feature type="transmembrane region" description="Helical" evidence="2">
    <location>
        <begin position="99"/>
        <end position="119"/>
    </location>
</feature>
<feature type="non-terminal residue" evidence="3">
    <location>
        <position position="265"/>
    </location>
</feature>
<feature type="region of interest" description="Disordered" evidence="1">
    <location>
        <begin position="1"/>
        <end position="31"/>
    </location>
</feature>
<keyword evidence="2" id="KW-0472">Membrane</keyword>
<reference evidence="3 4" key="1">
    <citation type="journal article" date="2018" name="Gigascience">
        <title>Genomes of trombidid mites reveal novel predicted allergens and laterally-transferred genes associated with secondary metabolism.</title>
        <authorList>
            <person name="Dong X."/>
            <person name="Chaisiri K."/>
            <person name="Xia D."/>
            <person name="Armstrong S.D."/>
            <person name="Fang Y."/>
            <person name="Donnelly M.J."/>
            <person name="Kadowaki T."/>
            <person name="McGarry J.W."/>
            <person name="Darby A.C."/>
            <person name="Makepeace B.L."/>
        </authorList>
    </citation>
    <scope>NUCLEOTIDE SEQUENCE [LARGE SCALE GENOMIC DNA]</scope>
    <source>
        <strain evidence="3">UoL-WK</strain>
    </source>
</reference>
<evidence type="ECO:0000313" key="4">
    <source>
        <dbReference type="Proteomes" id="UP000285301"/>
    </source>
</evidence>
<dbReference type="AlphaFoldDB" id="A0A3S3PTD5"/>
<keyword evidence="2" id="KW-1133">Transmembrane helix</keyword>
<protein>
    <submittedName>
        <fullName evidence="3">Phosphatidylcholine:ceramide cholinephosphotransferase 1-like protein</fullName>
    </submittedName>
</protein>
<dbReference type="GO" id="GO:0047493">
    <property type="term" value="F:ceramide cholinephosphotransferase activity"/>
    <property type="evidence" value="ECO:0007669"/>
    <property type="project" value="TreeGrafter"/>
</dbReference>
<dbReference type="GO" id="GO:0000139">
    <property type="term" value="C:Golgi membrane"/>
    <property type="evidence" value="ECO:0007669"/>
    <property type="project" value="TreeGrafter"/>
</dbReference>
<dbReference type="PANTHER" id="PTHR21290">
    <property type="entry name" value="SPHINGOMYELIN SYNTHETASE"/>
    <property type="match status" value="1"/>
</dbReference>
<dbReference type="GO" id="GO:0033188">
    <property type="term" value="F:sphingomyelin synthase activity"/>
    <property type="evidence" value="ECO:0007669"/>
    <property type="project" value="TreeGrafter"/>
</dbReference>
<dbReference type="GO" id="GO:0006686">
    <property type="term" value="P:sphingomyelin biosynthetic process"/>
    <property type="evidence" value="ECO:0007669"/>
    <property type="project" value="TreeGrafter"/>
</dbReference>
<name>A0A3S3PTD5_9ACAR</name>
<gene>
    <name evidence="3" type="ORF">B4U79_13046</name>
</gene>
<keyword evidence="4" id="KW-1185">Reference proteome</keyword>
<feature type="compositionally biased region" description="Low complexity" evidence="1">
    <location>
        <begin position="9"/>
        <end position="25"/>
    </location>
</feature>
<dbReference type="PANTHER" id="PTHR21290:SF27">
    <property type="entry name" value="PHOSPHATIDYLCHOLINE:CERAMIDE CHOLINEPHOSPHOTRANSFERASE 1"/>
    <property type="match status" value="1"/>
</dbReference>
<dbReference type="OrthoDB" id="6510205at2759"/>
<evidence type="ECO:0000313" key="3">
    <source>
        <dbReference type="EMBL" id="RWS07865.1"/>
    </source>
</evidence>
<dbReference type="GO" id="GO:0046513">
    <property type="term" value="P:ceramide biosynthetic process"/>
    <property type="evidence" value="ECO:0007669"/>
    <property type="project" value="TreeGrafter"/>
</dbReference>
<dbReference type="InterPro" id="IPR045221">
    <property type="entry name" value="Sphingomyelin_synth-like"/>
</dbReference>
<keyword evidence="3" id="KW-0808">Transferase</keyword>
<proteinExistence type="predicted"/>
<keyword evidence="2" id="KW-0812">Transmembrane</keyword>
<dbReference type="STRING" id="1965070.A0A3S3PTD5"/>
<dbReference type="GO" id="GO:0005886">
    <property type="term" value="C:plasma membrane"/>
    <property type="evidence" value="ECO:0007669"/>
    <property type="project" value="TreeGrafter"/>
</dbReference>
<dbReference type="GO" id="GO:0005789">
    <property type="term" value="C:endoplasmic reticulum membrane"/>
    <property type="evidence" value="ECO:0007669"/>
    <property type="project" value="TreeGrafter"/>
</dbReference>